<dbReference type="InterPro" id="IPR050985">
    <property type="entry name" value="Alpha-glycosidase_related"/>
</dbReference>
<keyword evidence="2 3" id="KW-0326">Glycosidase</keyword>
<name>A0A0M8K8Y6_9CHLR</name>
<keyword evidence="1 3" id="KW-0378">Hydrolase</keyword>
<dbReference type="GO" id="GO:0016052">
    <property type="term" value="P:carbohydrate catabolic process"/>
    <property type="evidence" value="ECO:0007669"/>
    <property type="project" value="InterPro"/>
</dbReference>
<dbReference type="STRING" id="872965.SE16_12355"/>
<organism evidence="3 4">
    <name type="scientific">Ardenticatena maritima</name>
    <dbReference type="NCBI Taxonomy" id="872965"/>
    <lineage>
        <taxon>Bacteria</taxon>
        <taxon>Bacillati</taxon>
        <taxon>Chloroflexota</taxon>
        <taxon>Ardenticatenia</taxon>
        <taxon>Ardenticatenales</taxon>
        <taxon>Ardenticatenaceae</taxon>
        <taxon>Ardenticatena</taxon>
    </lineage>
</organism>
<dbReference type="InParanoid" id="A0A0M8K8Y6"/>
<dbReference type="Pfam" id="PF02065">
    <property type="entry name" value="Melibiase"/>
    <property type="match status" value="1"/>
</dbReference>
<reference evidence="4" key="2">
    <citation type="submission" date="2015-08" db="EMBL/GenBank/DDBJ databases">
        <title>Draft Genome Sequence of a Heterotrophic Facultative Anaerobic Bacterium Ardenticatena maritima Strain 110S.</title>
        <authorList>
            <person name="Kawaichi S."/>
            <person name="Yoshida T."/>
            <person name="Sako Y."/>
            <person name="Nakamura R."/>
        </authorList>
    </citation>
    <scope>NUCLEOTIDE SEQUENCE [LARGE SCALE GENOMIC DNA]</scope>
    <source>
        <strain evidence="4">110S</strain>
    </source>
</reference>
<dbReference type="PANTHER" id="PTHR43053">
    <property type="entry name" value="GLYCOSIDASE FAMILY 31"/>
    <property type="match status" value="1"/>
</dbReference>
<dbReference type="InterPro" id="IPR013785">
    <property type="entry name" value="Aldolase_TIM"/>
</dbReference>
<dbReference type="CDD" id="cd14791">
    <property type="entry name" value="GH36"/>
    <property type="match status" value="1"/>
</dbReference>
<reference evidence="3 4" key="1">
    <citation type="journal article" date="2015" name="Genome Announc.">
        <title>Draft Genome Sequence of a Heterotrophic Facultative Anaerobic Thermophilic Bacterium, Ardenticatena maritima Strain 110ST.</title>
        <authorList>
            <person name="Kawaichi S."/>
            <person name="Yoshida T."/>
            <person name="Sako Y."/>
            <person name="Nakamura R."/>
        </authorList>
    </citation>
    <scope>NUCLEOTIDE SEQUENCE [LARGE SCALE GENOMIC DNA]</scope>
    <source>
        <strain evidence="3 4">110S</strain>
    </source>
</reference>
<comment type="caution">
    <text evidence="3">The sequence shown here is derived from an EMBL/GenBank/DDBJ whole genome shotgun (WGS) entry which is preliminary data.</text>
</comment>
<dbReference type="PANTHER" id="PTHR43053:SF3">
    <property type="entry name" value="ALPHA-GALACTOSIDASE C-RELATED"/>
    <property type="match status" value="1"/>
</dbReference>
<accession>A0A0M8K8Y6</accession>
<evidence type="ECO:0000256" key="2">
    <source>
        <dbReference type="ARBA" id="ARBA00023295"/>
    </source>
</evidence>
<dbReference type="OrthoDB" id="9758822at2"/>
<dbReference type="Proteomes" id="UP000037784">
    <property type="component" value="Unassembled WGS sequence"/>
</dbReference>
<evidence type="ECO:0000313" key="4">
    <source>
        <dbReference type="Proteomes" id="UP000037784"/>
    </source>
</evidence>
<dbReference type="EMBL" id="BBZA01000076">
    <property type="protein sequence ID" value="GAP62716.1"/>
    <property type="molecule type" value="Genomic_DNA"/>
</dbReference>
<dbReference type="GO" id="GO:0004557">
    <property type="term" value="F:alpha-galactosidase activity"/>
    <property type="evidence" value="ECO:0007669"/>
    <property type="project" value="UniProtKB-EC"/>
</dbReference>
<evidence type="ECO:0000256" key="1">
    <source>
        <dbReference type="ARBA" id="ARBA00022801"/>
    </source>
</evidence>
<dbReference type="InterPro" id="IPR017853">
    <property type="entry name" value="GH"/>
</dbReference>
<protein>
    <submittedName>
        <fullName evidence="3">Alpha-galactosidase</fullName>
        <ecNumber evidence="3">3.2.1.22</ecNumber>
    </submittedName>
</protein>
<dbReference type="RefSeq" id="WP_082374154.1">
    <property type="nucleotide sequence ID" value="NZ_BBZA01000076.1"/>
</dbReference>
<evidence type="ECO:0000313" key="3">
    <source>
        <dbReference type="EMBL" id="GAP62716.1"/>
    </source>
</evidence>
<gene>
    <name evidence="3" type="ORF">ARMA_1139</name>
</gene>
<proteinExistence type="predicted"/>
<dbReference type="Gene3D" id="3.20.20.70">
    <property type="entry name" value="Aldolase class I"/>
    <property type="match status" value="1"/>
</dbReference>
<dbReference type="InterPro" id="IPR002252">
    <property type="entry name" value="Glyco_hydro_36"/>
</dbReference>
<dbReference type="AlphaFoldDB" id="A0A0M8K8Y6"/>
<dbReference type="EC" id="3.2.1.22" evidence="3"/>
<sequence length="506" mass="56848">MHLLSFPTATLAVHGGEPHALAEHAARLHGRTLTLVHPFGDAPFYRHGWHSWSVASWFAPDAPPLTPRPRVRWPMLDDPALLAQGGHISCDVALASAGEGRVLLVGACTPGGRITLEGDVWRLEHPHGGPWLVLVDEETRAWETYTQHIAAQMGARGQTPAPRVWCSWYSFYREIDADRLHAVIHHWRGWPFDVIQIDDGWQRAIGDWDANERFPDGMAALAKTIHAHGFRAGLWLAPFIVHEASHLFAEHPDWLVHDEEGRPVVAGNNWGGHFYALDTTHPEAQTWLRETFHRVAAWGYDYLKLDFLYAAALPGKRHTPMPREDAYRLGVRLIRETVEAVHAERTYILACGAPILASVGLVDGIRVGPDVAPFWQSEDRAVWLGDWTGPATQNAIATTLHRLWLRPLLHTDPDVAYFRTRYNLLSPTQKEHLQALAHIAGFLATSDPLPWLSEDEQAALRTFLTTTPRIEQVGRYTFRLDGRLVDFSAALQGWLTTPEGVSRFPL</sequence>
<keyword evidence="4" id="KW-1185">Reference proteome</keyword>
<dbReference type="SUPFAM" id="SSF51445">
    <property type="entry name" value="(Trans)glycosidases"/>
    <property type="match status" value="1"/>
</dbReference>